<feature type="region of interest" description="Disordered" evidence="1">
    <location>
        <begin position="60"/>
        <end position="89"/>
    </location>
</feature>
<gene>
    <name evidence="2" type="ORF">K503DRAFT_395962</name>
</gene>
<keyword evidence="3" id="KW-1185">Reference proteome</keyword>
<evidence type="ECO:0000256" key="1">
    <source>
        <dbReference type="SAM" id="MobiDB-lite"/>
    </source>
</evidence>
<dbReference type="InParanoid" id="A0A1B7NBD0"/>
<dbReference type="OrthoDB" id="2639744at2759"/>
<organism evidence="2 3">
    <name type="scientific">Rhizopogon vinicolor AM-OR11-026</name>
    <dbReference type="NCBI Taxonomy" id="1314800"/>
    <lineage>
        <taxon>Eukaryota</taxon>
        <taxon>Fungi</taxon>
        <taxon>Dikarya</taxon>
        <taxon>Basidiomycota</taxon>
        <taxon>Agaricomycotina</taxon>
        <taxon>Agaricomycetes</taxon>
        <taxon>Agaricomycetidae</taxon>
        <taxon>Boletales</taxon>
        <taxon>Suillineae</taxon>
        <taxon>Rhizopogonaceae</taxon>
        <taxon>Rhizopogon</taxon>
    </lineage>
</organism>
<evidence type="ECO:0000313" key="2">
    <source>
        <dbReference type="EMBL" id="OAX42190.1"/>
    </source>
</evidence>
<dbReference type="Proteomes" id="UP000092154">
    <property type="component" value="Unassembled WGS sequence"/>
</dbReference>
<dbReference type="EMBL" id="KV448162">
    <property type="protein sequence ID" value="OAX42190.1"/>
    <property type="molecule type" value="Genomic_DNA"/>
</dbReference>
<evidence type="ECO:0000313" key="3">
    <source>
        <dbReference type="Proteomes" id="UP000092154"/>
    </source>
</evidence>
<sequence length="310" mass="34796">MAYPYPLAFPDPRQLHASSYSALSGALEPTLAQSGHSVRSNAAGYADAVPISTYLRAQPSPSSTLSGALGPVPFQSQHHNITPQTSTSNAIYSSSPHALGYEESSVNLHYPYPQRNIIHPANYPVQIPSTSNQTSYKTVIPSGYHRLSLSACLGKEDARPSSWSRLGREHAPIKFNRKGGGKPFRVDELIKTDETPEVEGRLDQVFKNIGDRYIKVILTWPGYSKFPVERRICTENGTLTRDKLLVILAKHIEEFMHYVHRKEVTVEKGYEKYELLWRPSGLPSVWRDCMITSLAHRSGSMWEVELYVRV</sequence>
<accession>A0A1B7NBD0</accession>
<dbReference type="AlphaFoldDB" id="A0A1B7NBD0"/>
<name>A0A1B7NBD0_9AGAM</name>
<reference evidence="2 3" key="1">
    <citation type="submission" date="2016-06" db="EMBL/GenBank/DDBJ databases">
        <title>Comparative genomics of the ectomycorrhizal sister species Rhizopogon vinicolor and Rhizopogon vesiculosus (Basidiomycota: Boletales) reveals a divergence of the mating type B locus.</title>
        <authorList>
            <consortium name="DOE Joint Genome Institute"/>
            <person name="Mujic A.B."/>
            <person name="Kuo A."/>
            <person name="Tritt A."/>
            <person name="Lipzen A."/>
            <person name="Chen C."/>
            <person name="Johnson J."/>
            <person name="Sharma A."/>
            <person name="Barry K."/>
            <person name="Grigoriev I.V."/>
            <person name="Spatafora J.W."/>
        </authorList>
    </citation>
    <scope>NUCLEOTIDE SEQUENCE [LARGE SCALE GENOMIC DNA]</scope>
    <source>
        <strain evidence="2 3">AM-OR11-026</strain>
    </source>
</reference>
<protein>
    <submittedName>
        <fullName evidence="2">Uncharacterized protein</fullName>
    </submittedName>
</protein>
<feature type="compositionally biased region" description="Polar residues" evidence="1">
    <location>
        <begin position="74"/>
        <end position="89"/>
    </location>
</feature>
<proteinExistence type="predicted"/>